<accession>A0ABD3AU19</accession>
<evidence type="ECO:0000313" key="2">
    <source>
        <dbReference type="Proteomes" id="UP001630127"/>
    </source>
</evidence>
<protein>
    <submittedName>
        <fullName evidence="1">Uncharacterized protein</fullName>
    </submittedName>
</protein>
<sequence>MFNAEEFAWELGDMFRSLLAGTHSIISETTDGYLESLVLAAAPDDDDDPTTDEKALEFVDYLIHKLQLMMLSYNEDDAKDQFDILIDELSFLRCNLMGDLLLSNLKNPIVKEIKSLTIFT</sequence>
<evidence type="ECO:0000313" key="1">
    <source>
        <dbReference type="EMBL" id="KAL3534477.1"/>
    </source>
</evidence>
<comment type="caution">
    <text evidence="1">The sequence shown here is derived from an EMBL/GenBank/DDBJ whole genome shotgun (WGS) entry which is preliminary data.</text>
</comment>
<dbReference type="Proteomes" id="UP001630127">
    <property type="component" value="Unassembled WGS sequence"/>
</dbReference>
<gene>
    <name evidence="1" type="ORF">ACH5RR_002938</name>
</gene>
<proteinExistence type="predicted"/>
<reference evidence="1 2" key="1">
    <citation type="submission" date="2024-11" db="EMBL/GenBank/DDBJ databases">
        <title>A near-complete genome assembly of Cinchona calisaya.</title>
        <authorList>
            <person name="Lian D.C."/>
            <person name="Zhao X.W."/>
            <person name="Wei L."/>
        </authorList>
    </citation>
    <scope>NUCLEOTIDE SEQUENCE [LARGE SCALE GENOMIC DNA]</scope>
    <source>
        <tissue evidence="1">Nenye</tissue>
    </source>
</reference>
<dbReference type="AlphaFoldDB" id="A0ABD3AU19"/>
<keyword evidence="2" id="KW-1185">Reference proteome</keyword>
<name>A0ABD3AU19_9GENT</name>
<organism evidence="1 2">
    <name type="scientific">Cinchona calisaya</name>
    <dbReference type="NCBI Taxonomy" id="153742"/>
    <lineage>
        <taxon>Eukaryota</taxon>
        <taxon>Viridiplantae</taxon>
        <taxon>Streptophyta</taxon>
        <taxon>Embryophyta</taxon>
        <taxon>Tracheophyta</taxon>
        <taxon>Spermatophyta</taxon>
        <taxon>Magnoliopsida</taxon>
        <taxon>eudicotyledons</taxon>
        <taxon>Gunneridae</taxon>
        <taxon>Pentapetalae</taxon>
        <taxon>asterids</taxon>
        <taxon>lamiids</taxon>
        <taxon>Gentianales</taxon>
        <taxon>Rubiaceae</taxon>
        <taxon>Cinchonoideae</taxon>
        <taxon>Cinchoneae</taxon>
        <taxon>Cinchona</taxon>
    </lineage>
</organism>
<dbReference type="EMBL" id="JBJUIK010000002">
    <property type="protein sequence ID" value="KAL3534477.1"/>
    <property type="molecule type" value="Genomic_DNA"/>
</dbReference>